<keyword evidence="2" id="KW-1185">Reference proteome</keyword>
<organism evidence="1 2">
    <name type="scientific">Liparis tanakae</name>
    <name type="common">Tanaka's snailfish</name>
    <dbReference type="NCBI Taxonomy" id="230148"/>
    <lineage>
        <taxon>Eukaryota</taxon>
        <taxon>Metazoa</taxon>
        <taxon>Chordata</taxon>
        <taxon>Craniata</taxon>
        <taxon>Vertebrata</taxon>
        <taxon>Euteleostomi</taxon>
        <taxon>Actinopterygii</taxon>
        <taxon>Neopterygii</taxon>
        <taxon>Teleostei</taxon>
        <taxon>Neoteleostei</taxon>
        <taxon>Acanthomorphata</taxon>
        <taxon>Eupercaria</taxon>
        <taxon>Perciformes</taxon>
        <taxon>Cottioidei</taxon>
        <taxon>Cottales</taxon>
        <taxon>Liparidae</taxon>
        <taxon>Liparis</taxon>
    </lineage>
</organism>
<reference evidence="1 2" key="1">
    <citation type="submission" date="2019-03" db="EMBL/GenBank/DDBJ databases">
        <title>First draft genome of Liparis tanakae, snailfish: a comprehensive survey of snailfish specific genes.</title>
        <authorList>
            <person name="Kim W."/>
            <person name="Song I."/>
            <person name="Jeong J.-H."/>
            <person name="Kim D."/>
            <person name="Kim S."/>
            <person name="Ryu S."/>
            <person name="Song J.Y."/>
            <person name="Lee S.K."/>
        </authorList>
    </citation>
    <scope>NUCLEOTIDE SEQUENCE [LARGE SCALE GENOMIC DNA]</scope>
    <source>
        <tissue evidence="1">Muscle</tissue>
    </source>
</reference>
<dbReference type="EMBL" id="SRLO01001183">
    <property type="protein sequence ID" value="TNN40508.1"/>
    <property type="molecule type" value="Genomic_DNA"/>
</dbReference>
<dbReference type="AlphaFoldDB" id="A0A4Z2FH34"/>
<evidence type="ECO:0000313" key="1">
    <source>
        <dbReference type="EMBL" id="TNN40508.1"/>
    </source>
</evidence>
<proteinExistence type="predicted"/>
<evidence type="ECO:0000313" key="2">
    <source>
        <dbReference type="Proteomes" id="UP000314294"/>
    </source>
</evidence>
<accession>A0A4Z2FH34</accession>
<dbReference type="Proteomes" id="UP000314294">
    <property type="component" value="Unassembled WGS sequence"/>
</dbReference>
<sequence length="118" mass="12769">MKRIIRVLFLLVLLGPGGPWWVLLGPGGPWWSLVVPGGPWWSTSSGVTCDLPAGAHLVGVEGQDAVQVLDELLEGRPVGGDGVPAVFHHHVPEREKHKKSCLLREESASFLLRAPPPF</sequence>
<protein>
    <submittedName>
        <fullName evidence="1">Uncharacterized protein</fullName>
    </submittedName>
</protein>
<comment type="caution">
    <text evidence="1">The sequence shown here is derived from an EMBL/GenBank/DDBJ whole genome shotgun (WGS) entry which is preliminary data.</text>
</comment>
<name>A0A4Z2FH34_9TELE</name>
<gene>
    <name evidence="1" type="ORF">EYF80_049328</name>
</gene>